<dbReference type="InterPro" id="IPR006119">
    <property type="entry name" value="Resolv_N"/>
</dbReference>
<evidence type="ECO:0000256" key="5">
    <source>
        <dbReference type="PROSITE-ProRule" id="PRU10137"/>
    </source>
</evidence>
<feature type="active site" description="O-(5'-phospho-DNA)-serine intermediate" evidence="4 5">
    <location>
        <position position="10"/>
    </location>
</feature>
<dbReference type="GO" id="GO:0015074">
    <property type="term" value="P:DNA integration"/>
    <property type="evidence" value="ECO:0007669"/>
    <property type="project" value="UniProtKB-KW"/>
</dbReference>
<protein>
    <submittedName>
        <fullName evidence="7">Recombinase family protein</fullName>
    </submittedName>
</protein>
<sequence length="68" mass="7747">MANVGYARVSSVGQSLDVQLSKLEQADCRKIFQEKRSGKTADRPEFRSCMNYLREGDTLILCTRQFTV</sequence>
<dbReference type="RefSeq" id="WP_094786447.1">
    <property type="nucleotide sequence ID" value="NZ_NDXW01000001.1"/>
</dbReference>
<gene>
    <name evidence="7" type="ORF">B9G39_06045</name>
</gene>
<dbReference type="EMBL" id="NDXW01000001">
    <property type="protein sequence ID" value="RDH43048.1"/>
    <property type="molecule type" value="Genomic_DNA"/>
</dbReference>
<feature type="domain" description="Resolvase/invertase-type recombinase catalytic" evidence="6">
    <location>
        <begin position="2"/>
        <end position="68"/>
    </location>
</feature>
<reference evidence="7 8" key="1">
    <citation type="submission" date="2017-04" db="EMBL/GenBank/DDBJ databases">
        <title>Draft genome sequence of Zooshikella ganghwensis VG4 isolated from Red Sea sediments.</title>
        <authorList>
            <person name="Rehman Z."/>
            <person name="Alam I."/>
            <person name="Kamau A."/>
            <person name="Bajic V."/>
            <person name="Leiknes T."/>
        </authorList>
    </citation>
    <scope>NUCLEOTIDE SEQUENCE [LARGE SCALE GENOMIC DNA]</scope>
    <source>
        <strain evidence="7 8">VG4</strain>
    </source>
</reference>
<keyword evidence="1" id="KW-0229">DNA integration</keyword>
<comment type="caution">
    <text evidence="7">The sequence shown here is derived from an EMBL/GenBank/DDBJ whole genome shotgun (WGS) entry which is preliminary data.</text>
</comment>
<keyword evidence="2" id="KW-0238">DNA-binding</keyword>
<dbReference type="GO" id="GO:0003677">
    <property type="term" value="F:DNA binding"/>
    <property type="evidence" value="ECO:0007669"/>
    <property type="project" value="UniProtKB-KW"/>
</dbReference>
<evidence type="ECO:0000313" key="7">
    <source>
        <dbReference type="EMBL" id="RDH43048.1"/>
    </source>
</evidence>
<dbReference type="CDD" id="cd03768">
    <property type="entry name" value="SR_ResInv"/>
    <property type="match status" value="1"/>
</dbReference>
<dbReference type="Gene3D" id="3.40.50.1390">
    <property type="entry name" value="Resolvase, N-terminal catalytic domain"/>
    <property type="match status" value="1"/>
</dbReference>
<evidence type="ECO:0000256" key="3">
    <source>
        <dbReference type="ARBA" id="ARBA00023172"/>
    </source>
</evidence>
<evidence type="ECO:0000259" key="6">
    <source>
        <dbReference type="PROSITE" id="PS51736"/>
    </source>
</evidence>
<evidence type="ECO:0000256" key="4">
    <source>
        <dbReference type="PIRSR" id="PIRSR606118-50"/>
    </source>
</evidence>
<dbReference type="PROSITE" id="PS00397">
    <property type="entry name" value="RECOMBINASES_1"/>
    <property type="match status" value="1"/>
</dbReference>
<proteinExistence type="predicted"/>
<evidence type="ECO:0000256" key="2">
    <source>
        <dbReference type="ARBA" id="ARBA00023125"/>
    </source>
</evidence>
<keyword evidence="8" id="KW-1185">Reference proteome</keyword>
<dbReference type="InterPro" id="IPR006118">
    <property type="entry name" value="Recombinase_CS"/>
</dbReference>
<evidence type="ECO:0000313" key="8">
    <source>
        <dbReference type="Proteomes" id="UP000257039"/>
    </source>
</evidence>
<dbReference type="InterPro" id="IPR036162">
    <property type="entry name" value="Resolvase-like_N_sf"/>
</dbReference>
<keyword evidence="3" id="KW-0233">DNA recombination</keyword>
<organism evidence="7 8">
    <name type="scientific">Zooshikella ganghwensis</name>
    <dbReference type="NCBI Taxonomy" id="202772"/>
    <lineage>
        <taxon>Bacteria</taxon>
        <taxon>Pseudomonadati</taxon>
        <taxon>Pseudomonadota</taxon>
        <taxon>Gammaproteobacteria</taxon>
        <taxon>Oceanospirillales</taxon>
        <taxon>Zooshikellaceae</taxon>
        <taxon>Zooshikella</taxon>
    </lineage>
</organism>
<name>A0A4P9VIJ3_9GAMM</name>
<dbReference type="Proteomes" id="UP000257039">
    <property type="component" value="Unassembled WGS sequence"/>
</dbReference>
<dbReference type="Pfam" id="PF00239">
    <property type="entry name" value="Resolvase"/>
    <property type="match status" value="1"/>
</dbReference>
<dbReference type="GO" id="GO:0000150">
    <property type="term" value="F:DNA strand exchange activity"/>
    <property type="evidence" value="ECO:0007669"/>
    <property type="project" value="InterPro"/>
</dbReference>
<dbReference type="AlphaFoldDB" id="A0A4P9VIJ3"/>
<accession>A0A4P9VIJ3</accession>
<dbReference type="SUPFAM" id="SSF53041">
    <property type="entry name" value="Resolvase-like"/>
    <property type="match status" value="1"/>
</dbReference>
<evidence type="ECO:0000256" key="1">
    <source>
        <dbReference type="ARBA" id="ARBA00022908"/>
    </source>
</evidence>
<dbReference type="PROSITE" id="PS51736">
    <property type="entry name" value="RECOMBINASES_3"/>
    <property type="match status" value="1"/>
</dbReference>